<accession>A0A0A8ZHD6</accession>
<dbReference type="EMBL" id="GBRH01261785">
    <property type="protein sequence ID" value="JAD36110.1"/>
    <property type="molecule type" value="Transcribed_RNA"/>
</dbReference>
<reference evidence="1" key="1">
    <citation type="submission" date="2014-09" db="EMBL/GenBank/DDBJ databases">
        <authorList>
            <person name="Magalhaes I.L.F."/>
            <person name="Oliveira U."/>
            <person name="Santos F.R."/>
            <person name="Vidigal T.H.D.A."/>
            <person name="Brescovit A.D."/>
            <person name="Santos A.J."/>
        </authorList>
    </citation>
    <scope>NUCLEOTIDE SEQUENCE</scope>
    <source>
        <tissue evidence="1">Shoot tissue taken approximately 20 cm above the soil surface</tissue>
    </source>
</reference>
<organism evidence="1">
    <name type="scientific">Arundo donax</name>
    <name type="common">Giant reed</name>
    <name type="synonym">Donax arundinaceus</name>
    <dbReference type="NCBI Taxonomy" id="35708"/>
    <lineage>
        <taxon>Eukaryota</taxon>
        <taxon>Viridiplantae</taxon>
        <taxon>Streptophyta</taxon>
        <taxon>Embryophyta</taxon>
        <taxon>Tracheophyta</taxon>
        <taxon>Spermatophyta</taxon>
        <taxon>Magnoliopsida</taxon>
        <taxon>Liliopsida</taxon>
        <taxon>Poales</taxon>
        <taxon>Poaceae</taxon>
        <taxon>PACMAD clade</taxon>
        <taxon>Arundinoideae</taxon>
        <taxon>Arundineae</taxon>
        <taxon>Arundo</taxon>
    </lineage>
</organism>
<protein>
    <submittedName>
        <fullName evidence="1">Uncharacterized protein</fullName>
    </submittedName>
</protein>
<dbReference type="AlphaFoldDB" id="A0A0A8ZHD6"/>
<sequence length="21" mass="2516">MLLTLFNRQKGIKCWLVIHTT</sequence>
<evidence type="ECO:0000313" key="1">
    <source>
        <dbReference type="EMBL" id="JAD36110.1"/>
    </source>
</evidence>
<reference evidence="1" key="2">
    <citation type="journal article" date="2015" name="Data Brief">
        <title>Shoot transcriptome of the giant reed, Arundo donax.</title>
        <authorList>
            <person name="Barrero R.A."/>
            <person name="Guerrero F.D."/>
            <person name="Moolhuijzen P."/>
            <person name="Goolsby J.A."/>
            <person name="Tidwell J."/>
            <person name="Bellgard S.E."/>
            <person name="Bellgard M.I."/>
        </authorList>
    </citation>
    <scope>NUCLEOTIDE SEQUENCE</scope>
    <source>
        <tissue evidence="1">Shoot tissue taken approximately 20 cm above the soil surface</tissue>
    </source>
</reference>
<proteinExistence type="predicted"/>
<name>A0A0A8ZHD6_ARUDO</name>